<dbReference type="CDD" id="cd04301">
    <property type="entry name" value="NAT_SF"/>
    <property type="match status" value="1"/>
</dbReference>
<proteinExistence type="predicted"/>
<dbReference type="EMBL" id="CP011451">
    <property type="protein sequence ID" value="AKH37731.1"/>
    <property type="molecule type" value="Genomic_DNA"/>
</dbReference>
<dbReference type="PROSITE" id="PS51186">
    <property type="entry name" value="GNAT"/>
    <property type="match status" value="1"/>
</dbReference>
<dbReference type="InterPro" id="IPR016181">
    <property type="entry name" value="Acyl_CoA_acyltransferase"/>
</dbReference>
<dbReference type="AlphaFoldDB" id="A0A0F7KDY9"/>
<dbReference type="InterPro" id="IPR000182">
    <property type="entry name" value="GNAT_dom"/>
</dbReference>
<dbReference type="RefSeq" id="WP_046849803.1">
    <property type="nucleotide sequence ID" value="NZ_CBDIPD010000131.1"/>
</dbReference>
<dbReference type="PANTHER" id="PTHR43877">
    <property type="entry name" value="AMINOALKYLPHOSPHONATE N-ACETYLTRANSFERASE-RELATED-RELATED"/>
    <property type="match status" value="1"/>
</dbReference>
<organism evidence="4 6">
    <name type="scientific">Nitrosomonas communis</name>
    <dbReference type="NCBI Taxonomy" id="44574"/>
    <lineage>
        <taxon>Bacteria</taxon>
        <taxon>Pseudomonadati</taxon>
        <taxon>Pseudomonadota</taxon>
        <taxon>Betaproteobacteria</taxon>
        <taxon>Nitrosomonadales</taxon>
        <taxon>Nitrosomonadaceae</taxon>
        <taxon>Nitrosomonas</taxon>
    </lineage>
</organism>
<reference evidence="6" key="1">
    <citation type="submission" date="2015-05" db="EMBL/GenBank/DDBJ databases">
        <title>Draft genome of Nitrosomonas communis strain Nm2.</title>
        <authorList>
            <person name="Kozlowski J.A."/>
            <person name="Kits K.D."/>
            <person name="Stein L.Y."/>
        </authorList>
    </citation>
    <scope>NUCLEOTIDE SEQUENCE [LARGE SCALE GENOMIC DNA]</scope>
    <source>
        <strain evidence="6">Nm2</strain>
    </source>
</reference>
<protein>
    <submittedName>
        <fullName evidence="4">GCN5 family acetyltransferase</fullName>
    </submittedName>
    <submittedName>
        <fullName evidence="5">Putative N-acetyltransferase YhbS</fullName>
    </submittedName>
</protein>
<dbReference type="EMBL" id="VNHT01000094">
    <property type="protein sequence ID" value="TYP73690.1"/>
    <property type="molecule type" value="Genomic_DNA"/>
</dbReference>
<dbReference type="SUPFAM" id="SSF55729">
    <property type="entry name" value="Acyl-CoA N-acyltransferases (Nat)"/>
    <property type="match status" value="1"/>
</dbReference>
<feature type="domain" description="N-acetyltransferase" evidence="3">
    <location>
        <begin position="1"/>
        <end position="164"/>
    </location>
</feature>
<name>A0A0F7KDY9_9PROT</name>
<evidence type="ECO:0000313" key="4">
    <source>
        <dbReference type="EMBL" id="AKH37731.1"/>
    </source>
</evidence>
<dbReference type="PATRIC" id="fig|44574.3.peg.1904"/>
<dbReference type="InterPro" id="IPR050832">
    <property type="entry name" value="Bact_Acetyltransf"/>
</dbReference>
<dbReference type="PANTHER" id="PTHR43877:SF2">
    <property type="entry name" value="AMINOALKYLPHOSPHONATE N-ACETYLTRANSFERASE-RELATED"/>
    <property type="match status" value="1"/>
</dbReference>
<dbReference type="Pfam" id="PF00583">
    <property type="entry name" value="Acetyltransf_1"/>
    <property type="match status" value="1"/>
</dbReference>
<evidence type="ECO:0000313" key="5">
    <source>
        <dbReference type="EMBL" id="TYP73690.1"/>
    </source>
</evidence>
<evidence type="ECO:0000256" key="1">
    <source>
        <dbReference type="ARBA" id="ARBA00022679"/>
    </source>
</evidence>
<dbReference type="Gene3D" id="3.40.630.30">
    <property type="match status" value="1"/>
</dbReference>
<sequence>MHLRKGSLHDAARIAALVNSAYRGDSSRHGWTTEADFIDGQRTDTSEIEEILSADNQCILLAERNEEIIGCVHLEKRDANVCYFGMFVVKPELQAQGLGKRLIMEAERFASHRLACTIMQMHVISIRNELIAWYERRGYRRTDERRPFPYGNERFGIPLRDDLEFIVFVKELKVN</sequence>
<evidence type="ECO:0000259" key="3">
    <source>
        <dbReference type="PROSITE" id="PS51186"/>
    </source>
</evidence>
<accession>A0A0F7KDY9</accession>
<evidence type="ECO:0000256" key="2">
    <source>
        <dbReference type="ARBA" id="ARBA00023315"/>
    </source>
</evidence>
<dbReference type="Proteomes" id="UP000034156">
    <property type="component" value="Chromosome"/>
</dbReference>
<keyword evidence="6" id="KW-1185">Reference proteome</keyword>
<dbReference type="OrthoDB" id="119501at2"/>
<dbReference type="Proteomes" id="UP000324176">
    <property type="component" value="Unassembled WGS sequence"/>
</dbReference>
<evidence type="ECO:0000313" key="7">
    <source>
        <dbReference type="Proteomes" id="UP000324176"/>
    </source>
</evidence>
<gene>
    <name evidence="4" type="ORF">AAW31_07830</name>
    <name evidence="5" type="ORF">BCL69_10946</name>
</gene>
<dbReference type="KEGG" id="nco:AAW31_07830"/>
<keyword evidence="1 4" id="KW-0808">Transferase</keyword>
<dbReference type="GO" id="GO:0016747">
    <property type="term" value="F:acyltransferase activity, transferring groups other than amino-acyl groups"/>
    <property type="evidence" value="ECO:0007669"/>
    <property type="project" value="InterPro"/>
</dbReference>
<evidence type="ECO:0000313" key="6">
    <source>
        <dbReference type="Proteomes" id="UP000034156"/>
    </source>
</evidence>
<keyword evidence="2" id="KW-0012">Acyltransferase</keyword>
<reference evidence="5 7" key="3">
    <citation type="submission" date="2019-07" db="EMBL/GenBank/DDBJ databases">
        <title>Active sludge and wastewater microbial communities from Klosterneuburg, Austria.</title>
        <authorList>
            <person name="Wagner M."/>
        </authorList>
    </citation>
    <scope>NUCLEOTIDE SEQUENCE [LARGE SCALE GENOMIC DNA]</scope>
    <source>
        <strain evidence="5 7">Nm2</strain>
    </source>
</reference>
<reference evidence="4 6" key="2">
    <citation type="journal article" date="2016" name="Genome Announc.">
        <title>Genome Sequence of Nitrosomonas communis Strain Nm2, a Mesophilic Ammonia-Oxidizing Bacterium Isolated from Mediterranean Soil.</title>
        <authorList>
            <person name="Kozlowski J.A."/>
            <person name="Kits K.D."/>
            <person name="Stein L.Y."/>
        </authorList>
    </citation>
    <scope>NUCLEOTIDE SEQUENCE [LARGE SCALE GENOMIC DNA]</scope>
    <source>
        <strain evidence="4 6">Nm2</strain>
    </source>
</reference>